<gene>
    <name evidence="1" type="ORF">MNBD_NITROSPINAE02-447</name>
</gene>
<protein>
    <submittedName>
        <fullName evidence="1">Heavy metal RND efflux outer membrane protein, CzcC family</fullName>
    </submittedName>
</protein>
<dbReference type="InterPro" id="IPR003423">
    <property type="entry name" value="OMP_efflux"/>
</dbReference>
<dbReference type="EMBL" id="UOGE01000032">
    <property type="protein sequence ID" value="VAX18103.1"/>
    <property type="molecule type" value="Genomic_DNA"/>
</dbReference>
<dbReference type="AlphaFoldDB" id="A0A3B1C0J4"/>
<dbReference type="Gene3D" id="1.20.1600.10">
    <property type="entry name" value="Outer membrane efflux proteins (OEP)"/>
    <property type="match status" value="1"/>
</dbReference>
<accession>A0A3B1C0J4</accession>
<proteinExistence type="predicted"/>
<reference evidence="1" key="1">
    <citation type="submission" date="2018-06" db="EMBL/GenBank/DDBJ databases">
        <authorList>
            <person name="Zhirakovskaya E."/>
        </authorList>
    </citation>
    <scope>NUCLEOTIDE SEQUENCE</scope>
</reference>
<dbReference type="PANTHER" id="PTHR30203:SF24">
    <property type="entry name" value="BLR4935 PROTEIN"/>
    <property type="match status" value="1"/>
</dbReference>
<sequence>MRNIFLFILMAGVISIAGKSYADESLSVEQAVLIAVKANPGLAAKNAQARAMAEVPPQAGSLPDPVLSLNAMSLPIDTFSITDENMTQLQVGVAQELPFPGKLELREQAAKHKAKASLHNASEYLLQLKRNVRIGWWNLFYLDRALEIVDLNKDLLRGFIRIAQIKYKVGKGLQQDVLLAQLELSKLIDIEIELGAARRNVEASFNALLNRPATVQVKVQERINEDLPSVPDEPTLASMAVKNRPELASKQEDIAFADAYVGLAKKDYYPDFKLGAIYGNRSGDNPVSGESRSDLASVMLSMNLPIFTSSRQDRKLEQQLAERARTEFSFQDAREAILAEVSRALADYKKAHEQALLFKNGIIPQATQTVASMLAGYQVNKVDFLNLVRAQVTLYNYETQYWKKQAEANQAVARINAAVGKEIIHE</sequence>
<dbReference type="InterPro" id="IPR010131">
    <property type="entry name" value="MdtP/NodT-like"/>
</dbReference>
<dbReference type="Pfam" id="PF02321">
    <property type="entry name" value="OEP"/>
    <property type="match status" value="1"/>
</dbReference>
<organism evidence="1">
    <name type="scientific">hydrothermal vent metagenome</name>
    <dbReference type="NCBI Taxonomy" id="652676"/>
    <lineage>
        <taxon>unclassified sequences</taxon>
        <taxon>metagenomes</taxon>
        <taxon>ecological metagenomes</taxon>
    </lineage>
</organism>
<dbReference type="SUPFAM" id="SSF56954">
    <property type="entry name" value="Outer membrane efflux proteins (OEP)"/>
    <property type="match status" value="1"/>
</dbReference>
<dbReference type="PANTHER" id="PTHR30203">
    <property type="entry name" value="OUTER MEMBRANE CATION EFFLUX PROTEIN"/>
    <property type="match status" value="1"/>
</dbReference>
<name>A0A3B1C0J4_9ZZZZ</name>
<evidence type="ECO:0000313" key="1">
    <source>
        <dbReference type="EMBL" id="VAX18103.1"/>
    </source>
</evidence>
<dbReference type="GO" id="GO:0015562">
    <property type="term" value="F:efflux transmembrane transporter activity"/>
    <property type="evidence" value="ECO:0007669"/>
    <property type="project" value="InterPro"/>
</dbReference>